<feature type="transmembrane region" description="Helical" evidence="1">
    <location>
        <begin position="138"/>
        <end position="156"/>
    </location>
</feature>
<organism evidence="2 3">
    <name type="scientific">Antarcticibacterium arcticum</name>
    <dbReference type="NCBI Taxonomy" id="2585771"/>
    <lineage>
        <taxon>Bacteria</taxon>
        <taxon>Pseudomonadati</taxon>
        <taxon>Bacteroidota</taxon>
        <taxon>Flavobacteriia</taxon>
        <taxon>Flavobacteriales</taxon>
        <taxon>Flavobacteriaceae</taxon>
        <taxon>Antarcticibacterium</taxon>
    </lineage>
</organism>
<gene>
    <name evidence="2" type="ORF">FK178_13930</name>
</gene>
<keyword evidence="1" id="KW-0472">Membrane</keyword>
<evidence type="ECO:0000313" key="2">
    <source>
        <dbReference type="EMBL" id="QED38746.1"/>
    </source>
</evidence>
<proteinExistence type="predicted"/>
<feature type="transmembrane region" description="Helical" evidence="1">
    <location>
        <begin position="194"/>
        <end position="216"/>
    </location>
</feature>
<protein>
    <submittedName>
        <fullName evidence="2">DUF4271 domain-containing protein</fullName>
    </submittedName>
</protein>
<evidence type="ECO:0000313" key="3">
    <source>
        <dbReference type="Proteomes" id="UP000321954"/>
    </source>
</evidence>
<keyword evidence="3" id="KW-1185">Reference proteome</keyword>
<dbReference type="EMBL" id="CP042476">
    <property type="protein sequence ID" value="QED38746.1"/>
    <property type="molecule type" value="Genomic_DNA"/>
</dbReference>
<feature type="transmembrane region" description="Helical" evidence="1">
    <location>
        <begin position="162"/>
        <end position="182"/>
    </location>
</feature>
<dbReference type="InterPro" id="IPR025367">
    <property type="entry name" value="DUF4271"/>
</dbReference>
<feature type="transmembrane region" description="Helical" evidence="1">
    <location>
        <begin position="13"/>
        <end position="32"/>
    </location>
</feature>
<accession>A0A5B8YQN8</accession>
<dbReference type="Pfam" id="PF14093">
    <property type="entry name" value="DUF4271"/>
    <property type="match status" value="1"/>
</dbReference>
<feature type="transmembrane region" description="Helical" evidence="1">
    <location>
        <begin position="58"/>
        <end position="84"/>
    </location>
</feature>
<keyword evidence="1" id="KW-1133">Transmembrane helix</keyword>
<keyword evidence="1" id="KW-0812">Transmembrane</keyword>
<dbReference type="RefSeq" id="WP_146836531.1">
    <property type="nucleotide sequence ID" value="NZ_CP042476.1"/>
</dbReference>
<reference evidence="2 3" key="1">
    <citation type="submission" date="2019-08" db="EMBL/GenBank/DDBJ databases">
        <title>Antarcticibacterium arcticum sp. nov., a bacterium isolated from marine sediment of the Canadian Beaufort Sea.</title>
        <authorList>
            <person name="Lee Y.M."/>
            <person name="Baek K."/>
            <person name="Lee D.-H."/>
            <person name="Shin S.C."/>
            <person name="Jin Y.K."/>
            <person name="Park Y."/>
        </authorList>
    </citation>
    <scope>NUCLEOTIDE SEQUENCE [LARGE SCALE GENOMIC DNA]</scope>
    <source>
        <strain evidence="2 3">PAMC 28998</strain>
    </source>
</reference>
<feature type="transmembrane region" description="Helical" evidence="1">
    <location>
        <begin position="96"/>
        <end position="114"/>
    </location>
</feature>
<dbReference type="KEGG" id="anp:FK178_13930"/>
<name>A0A5B8YQN8_9FLAO</name>
<dbReference type="AlphaFoldDB" id="A0A5B8YQN8"/>
<dbReference type="Proteomes" id="UP000321954">
    <property type="component" value="Chromosome"/>
</dbReference>
<sequence length="219" mass="25982">MEALERYSTSNDLLTIIIVLILLLLVISRKLFQQRFEDFISLFSSGKYLVIKNREHKALFGFNVLMLLIHILSVSLFLFMLYRFFLNPRETETEVLFLRIFTAYSFFILLKITVEKIIANVFDIDETADNYLFIKHTYRNLISLILLPFTIFLIYAPHQSAWIIYSLVIGIFIGIIFALFRIIKKNQGLISRNWFYFILYLCALEITPYVILYKLITTR</sequence>
<dbReference type="OrthoDB" id="1438590at2"/>
<evidence type="ECO:0000256" key="1">
    <source>
        <dbReference type="SAM" id="Phobius"/>
    </source>
</evidence>